<comment type="caution">
    <text evidence="8">The sequence shown here is derived from an EMBL/GenBank/DDBJ whole genome shotgun (WGS) entry which is preliminary data.</text>
</comment>
<comment type="cofactor">
    <cofactor evidence="1">
        <name>L-ascorbate</name>
        <dbReference type="ChEBI" id="CHEBI:38290"/>
    </cofactor>
</comment>
<evidence type="ECO:0000256" key="4">
    <source>
        <dbReference type="ARBA" id="ARBA00022964"/>
    </source>
</evidence>
<dbReference type="PANTHER" id="PTHR12907">
    <property type="entry name" value="EGL NINE HOMOLOG-RELATED"/>
    <property type="match status" value="1"/>
</dbReference>
<evidence type="ECO:0000256" key="3">
    <source>
        <dbReference type="ARBA" id="ARBA00022896"/>
    </source>
</evidence>
<dbReference type="PANTHER" id="PTHR12907:SF26">
    <property type="entry name" value="HIF PROLYL HYDROXYLASE, ISOFORM C"/>
    <property type="match status" value="1"/>
</dbReference>
<dbReference type="GO" id="GO:0031543">
    <property type="term" value="F:peptidyl-proline dioxygenase activity"/>
    <property type="evidence" value="ECO:0007669"/>
    <property type="project" value="TreeGrafter"/>
</dbReference>
<keyword evidence="6" id="KW-0408">Iron</keyword>
<sequence>MQTTVNELHKQQYERLITGLISNEFGVCDDFFSADLIAGLRNNLMQHYKEGTMYRAGIGKDSDYTKDKEIRRDVICWINEKTEDDLEKMFIQKMNEFSNYLNKTCYTSINAFEFHYAYYDIGSFYKRHIDQFQTDNGRLFSFVLYLNDEWNTDDGGELVLYTKEKTETILPIGGRVAFFKSDVTEHEVKVALTRPRLSIVGWLKNV</sequence>
<name>A0A420E429_9FLAO</name>
<feature type="domain" description="Fe2OG dioxygenase" evidence="7">
    <location>
        <begin position="110"/>
        <end position="205"/>
    </location>
</feature>
<dbReference type="GO" id="GO:0008198">
    <property type="term" value="F:ferrous iron binding"/>
    <property type="evidence" value="ECO:0007669"/>
    <property type="project" value="TreeGrafter"/>
</dbReference>
<organism evidence="8 9">
    <name type="scientific">Tenacibaculum lutimaris</name>
    <dbReference type="NCBI Taxonomy" id="285258"/>
    <lineage>
        <taxon>Bacteria</taxon>
        <taxon>Pseudomonadati</taxon>
        <taxon>Bacteroidota</taxon>
        <taxon>Flavobacteriia</taxon>
        <taxon>Flavobacteriales</taxon>
        <taxon>Flavobacteriaceae</taxon>
        <taxon>Tenacibaculum</taxon>
    </lineage>
</organism>
<keyword evidence="2" id="KW-0479">Metal-binding</keyword>
<proteinExistence type="predicted"/>
<evidence type="ECO:0000313" key="9">
    <source>
        <dbReference type="Proteomes" id="UP000285780"/>
    </source>
</evidence>
<evidence type="ECO:0000256" key="1">
    <source>
        <dbReference type="ARBA" id="ARBA00001961"/>
    </source>
</evidence>
<evidence type="ECO:0000313" key="8">
    <source>
        <dbReference type="EMBL" id="RKF04931.1"/>
    </source>
</evidence>
<evidence type="ECO:0000259" key="7">
    <source>
        <dbReference type="PROSITE" id="PS51471"/>
    </source>
</evidence>
<dbReference type="Proteomes" id="UP000285780">
    <property type="component" value="Unassembled WGS sequence"/>
</dbReference>
<protein>
    <submittedName>
        <fullName evidence="8">SM-20-related protein</fullName>
    </submittedName>
</protein>
<evidence type="ECO:0000256" key="6">
    <source>
        <dbReference type="ARBA" id="ARBA00023004"/>
    </source>
</evidence>
<evidence type="ECO:0000256" key="5">
    <source>
        <dbReference type="ARBA" id="ARBA00023002"/>
    </source>
</evidence>
<dbReference type="GO" id="GO:0071456">
    <property type="term" value="P:cellular response to hypoxia"/>
    <property type="evidence" value="ECO:0007669"/>
    <property type="project" value="TreeGrafter"/>
</dbReference>
<accession>A0A420E429</accession>
<dbReference type="SMART" id="SM00702">
    <property type="entry name" value="P4Hc"/>
    <property type="match status" value="1"/>
</dbReference>
<reference evidence="8 9" key="1">
    <citation type="submission" date="2018-09" db="EMBL/GenBank/DDBJ databases">
        <title>Genomic Encyclopedia of Archaeal and Bacterial Type Strains, Phase II (KMG-II): from individual species to whole genera.</title>
        <authorList>
            <person name="Goeker M."/>
        </authorList>
    </citation>
    <scope>NUCLEOTIDE SEQUENCE [LARGE SCALE GENOMIC DNA]</scope>
    <source>
        <strain evidence="8 9">DSM 16505</strain>
    </source>
</reference>
<keyword evidence="5" id="KW-0560">Oxidoreductase</keyword>
<keyword evidence="3" id="KW-0847">Vitamin C</keyword>
<dbReference type="EMBL" id="RAQM01000006">
    <property type="protein sequence ID" value="RKF04931.1"/>
    <property type="molecule type" value="Genomic_DNA"/>
</dbReference>
<evidence type="ECO:0000256" key="2">
    <source>
        <dbReference type="ARBA" id="ARBA00022723"/>
    </source>
</evidence>
<dbReference type="Pfam" id="PF13640">
    <property type="entry name" value="2OG-FeII_Oxy_3"/>
    <property type="match status" value="1"/>
</dbReference>
<dbReference type="AlphaFoldDB" id="A0A420E429"/>
<dbReference type="InterPro" id="IPR044862">
    <property type="entry name" value="Pro_4_hyd_alph_FE2OG_OXY"/>
</dbReference>
<dbReference type="PROSITE" id="PS51471">
    <property type="entry name" value="FE2OG_OXY"/>
    <property type="match status" value="1"/>
</dbReference>
<gene>
    <name evidence="8" type="ORF">C8N26_0325</name>
</gene>
<dbReference type="InterPro" id="IPR051559">
    <property type="entry name" value="HIF_prolyl_hydroxylases"/>
</dbReference>
<dbReference type="Gene3D" id="2.60.120.620">
    <property type="entry name" value="q2cbj1_9rhob like domain"/>
    <property type="match status" value="1"/>
</dbReference>
<keyword evidence="9" id="KW-1185">Reference proteome</keyword>
<dbReference type="InterPro" id="IPR006620">
    <property type="entry name" value="Pro_4_hyd_alph"/>
</dbReference>
<keyword evidence="4" id="KW-0223">Dioxygenase</keyword>
<dbReference type="GO" id="GO:0031418">
    <property type="term" value="F:L-ascorbic acid binding"/>
    <property type="evidence" value="ECO:0007669"/>
    <property type="project" value="UniProtKB-KW"/>
</dbReference>
<dbReference type="RefSeq" id="WP_120185741.1">
    <property type="nucleotide sequence ID" value="NZ_RAQM01000006.1"/>
</dbReference>
<dbReference type="InterPro" id="IPR005123">
    <property type="entry name" value="Oxoglu/Fe-dep_dioxygenase_dom"/>
</dbReference>